<gene>
    <name evidence="1" type="ORF">APLA_LOCUS1947</name>
</gene>
<evidence type="ECO:0000313" key="1">
    <source>
        <dbReference type="EMBL" id="CAB3224094.1"/>
    </source>
</evidence>
<sequence>MCRPRCASVKCSDLVPGTDERSASRPGWLTGHGPRAAGVSRAIDPRRNYALPTRRWRVCGPAEMHGRYSHPPSTVIATIISMFYCIVC</sequence>
<reference evidence="1 2" key="1">
    <citation type="submission" date="2020-04" db="EMBL/GenBank/DDBJ databases">
        <authorList>
            <person name="Wallbank WR R."/>
            <person name="Pardo Diaz C."/>
            <person name="Kozak K."/>
            <person name="Martin S."/>
            <person name="Jiggins C."/>
            <person name="Moest M."/>
            <person name="Warren A I."/>
            <person name="Byers J.R.P. K."/>
            <person name="Montejo-Kovacevich G."/>
            <person name="Yen C E."/>
        </authorList>
    </citation>
    <scope>NUCLEOTIDE SEQUENCE [LARGE SCALE GENOMIC DNA]</scope>
</reference>
<dbReference type="AlphaFoldDB" id="A0A8S0YWU3"/>
<name>A0A8S0YWU3_ARCPL</name>
<dbReference type="Proteomes" id="UP000494106">
    <property type="component" value="Unassembled WGS sequence"/>
</dbReference>
<keyword evidence="2" id="KW-1185">Reference proteome</keyword>
<proteinExistence type="predicted"/>
<comment type="caution">
    <text evidence="1">The sequence shown here is derived from an EMBL/GenBank/DDBJ whole genome shotgun (WGS) entry which is preliminary data.</text>
</comment>
<protein>
    <submittedName>
        <fullName evidence="1">Uncharacterized protein</fullName>
    </submittedName>
</protein>
<accession>A0A8S0YWU3</accession>
<organism evidence="1 2">
    <name type="scientific">Arctia plantaginis</name>
    <name type="common">Wood tiger moth</name>
    <name type="synonym">Phalaena plantaginis</name>
    <dbReference type="NCBI Taxonomy" id="874455"/>
    <lineage>
        <taxon>Eukaryota</taxon>
        <taxon>Metazoa</taxon>
        <taxon>Ecdysozoa</taxon>
        <taxon>Arthropoda</taxon>
        <taxon>Hexapoda</taxon>
        <taxon>Insecta</taxon>
        <taxon>Pterygota</taxon>
        <taxon>Neoptera</taxon>
        <taxon>Endopterygota</taxon>
        <taxon>Lepidoptera</taxon>
        <taxon>Glossata</taxon>
        <taxon>Ditrysia</taxon>
        <taxon>Noctuoidea</taxon>
        <taxon>Erebidae</taxon>
        <taxon>Arctiinae</taxon>
        <taxon>Arctia</taxon>
    </lineage>
</organism>
<evidence type="ECO:0000313" key="2">
    <source>
        <dbReference type="Proteomes" id="UP000494106"/>
    </source>
</evidence>
<dbReference type="EMBL" id="CADEBC010000135">
    <property type="protein sequence ID" value="CAB3224094.1"/>
    <property type="molecule type" value="Genomic_DNA"/>
</dbReference>